<feature type="disulfide bond" evidence="7">
    <location>
        <begin position="150"/>
        <end position="193"/>
    </location>
</feature>
<dbReference type="Pfam" id="PF00059">
    <property type="entry name" value="Lectin_C"/>
    <property type="match status" value="1"/>
</dbReference>
<evidence type="ECO:0000259" key="11">
    <source>
        <dbReference type="PROSITE" id="PS50923"/>
    </source>
</evidence>
<dbReference type="SUPFAM" id="SSF57535">
    <property type="entry name" value="Complement control module/SCR domain"/>
    <property type="match status" value="2"/>
</dbReference>
<evidence type="ECO:0000256" key="5">
    <source>
        <dbReference type="ARBA" id="ARBA00023180"/>
    </source>
</evidence>
<dbReference type="InterPro" id="IPR016186">
    <property type="entry name" value="C-type_lectin-like/link_sf"/>
</dbReference>
<dbReference type="CDD" id="cd00037">
    <property type="entry name" value="CLECT"/>
    <property type="match status" value="2"/>
</dbReference>
<feature type="region of interest" description="Disordered" evidence="8">
    <location>
        <begin position="306"/>
        <end position="336"/>
    </location>
</feature>
<dbReference type="RefSeq" id="XP_030834506.1">
    <property type="nucleotide sequence ID" value="XM_030978646.1"/>
</dbReference>
<evidence type="ECO:0000256" key="8">
    <source>
        <dbReference type="SAM" id="MobiDB-lite"/>
    </source>
</evidence>
<organism evidence="12 13">
    <name type="scientific">Strongylocentrotus purpuratus</name>
    <name type="common">Purple sea urchin</name>
    <dbReference type="NCBI Taxonomy" id="7668"/>
    <lineage>
        <taxon>Eukaryota</taxon>
        <taxon>Metazoa</taxon>
        <taxon>Echinodermata</taxon>
        <taxon>Eleutherozoa</taxon>
        <taxon>Echinozoa</taxon>
        <taxon>Echinoidea</taxon>
        <taxon>Euechinoidea</taxon>
        <taxon>Echinacea</taxon>
        <taxon>Camarodonta</taxon>
        <taxon>Echinidea</taxon>
        <taxon>Strongylocentrotidae</taxon>
        <taxon>Strongylocentrotus</taxon>
    </lineage>
</organism>
<feature type="domain" description="EGF-like" evidence="9">
    <location>
        <begin position="268"/>
        <end position="304"/>
    </location>
</feature>
<dbReference type="SMART" id="SM00181">
    <property type="entry name" value="EGF"/>
    <property type="match status" value="1"/>
</dbReference>
<sequence length="346" mass="38072">MKWDEARDSCKNKGGFLALVKNDETQHFLRDNLVIGEGLWIGGKAGRHWKWSSDSSACSGKYLNTHIHRVLYRGDCYQFFDDSSKWDVGRTYCEDMGGYLAEILDRSAQDFISDEVRIVFGDGKQWWIGGHEDSPEEPRSWFWVDSLPSCGDPGEPLHGSRTPSDTSTFLDGATIEYQCYLGYEVKGSTSATCMLNGRWDTERPVCKAVMCPNNTSEVDNVANVTVTSEEYRGVAVYTCSPGYLPDASPVSYCQADGTWSNPNFTCMSLPPCYVEPCYNGATCSNHNSTFTCECAGGFTGLRCDTAMTTPPTEPETNPLSTSSKPDTVSFTSPSTAAGKYQIGTCS</sequence>
<dbReference type="FunFam" id="2.10.25.10:FF:000173">
    <property type="entry name" value="Neurogenic locus notch protein 2"/>
    <property type="match status" value="1"/>
</dbReference>
<evidence type="ECO:0000256" key="7">
    <source>
        <dbReference type="PROSITE-ProRule" id="PRU00302"/>
    </source>
</evidence>
<dbReference type="AlphaFoldDB" id="A0A7M7NEH7"/>
<feature type="disulfide bond" evidence="6">
    <location>
        <begin position="294"/>
        <end position="303"/>
    </location>
</feature>
<evidence type="ECO:0000256" key="1">
    <source>
        <dbReference type="ARBA" id="ARBA00022536"/>
    </source>
</evidence>
<dbReference type="Gene3D" id="2.10.70.10">
    <property type="entry name" value="Complement Module, domain 1"/>
    <property type="match status" value="2"/>
</dbReference>
<keyword evidence="1 6" id="KW-0245">EGF-like domain</keyword>
<dbReference type="OrthoDB" id="6127264at2759"/>
<dbReference type="CDD" id="cd00054">
    <property type="entry name" value="EGF_CA"/>
    <property type="match status" value="1"/>
</dbReference>
<evidence type="ECO:0000256" key="2">
    <source>
        <dbReference type="ARBA" id="ARBA00022729"/>
    </source>
</evidence>
<keyword evidence="4 6" id="KW-1015">Disulfide bond</keyword>
<dbReference type="SMART" id="SM00032">
    <property type="entry name" value="CCP"/>
    <property type="match status" value="2"/>
</dbReference>
<proteinExistence type="predicted"/>
<keyword evidence="5" id="KW-0325">Glycoprotein</keyword>
<keyword evidence="13" id="KW-1185">Reference proteome</keyword>
<dbReference type="SUPFAM" id="SSF56436">
    <property type="entry name" value="C-type lectin-like"/>
    <property type="match status" value="2"/>
</dbReference>
<reference evidence="12" key="2">
    <citation type="submission" date="2021-01" db="UniProtKB">
        <authorList>
            <consortium name="EnsemblMetazoa"/>
        </authorList>
    </citation>
    <scope>IDENTIFICATION</scope>
</reference>
<dbReference type="InterPro" id="IPR000436">
    <property type="entry name" value="Sushi_SCR_CCP_dom"/>
</dbReference>
<dbReference type="CDD" id="cd00033">
    <property type="entry name" value="CCP"/>
    <property type="match status" value="2"/>
</dbReference>
<feature type="disulfide bond" evidence="7">
    <location>
        <begin position="239"/>
        <end position="266"/>
    </location>
</feature>
<dbReference type="InterPro" id="IPR000152">
    <property type="entry name" value="EGF-type_Asp/Asn_hydroxyl_site"/>
</dbReference>
<dbReference type="InterPro" id="IPR000742">
    <property type="entry name" value="EGF"/>
</dbReference>
<evidence type="ECO:0000259" key="10">
    <source>
        <dbReference type="PROSITE" id="PS50041"/>
    </source>
</evidence>
<feature type="disulfide bond" evidence="7">
    <location>
        <begin position="179"/>
        <end position="206"/>
    </location>
</feature>
<evidence type="ECO:0000256" key="4">
    <source>
        <dbReference type="ARBA" id="ARBA00023157"/>
    </source>
</evidence>
<dbReference type="SUPFAM" id="SSF57196">
    <property type="entry name" value="EGF/Laminin"/>
    <property type="match status" value="1"/>
</dbReference>
<dbReference type="PROSITE" id="PS00022">
    <property type="entry name" value="EGF_1"/>
    <property type="match status" value="1"/>
</dbReference>
<feature type="domain" description="Sushi" evidence="11">
    <location>
        <begin position="148"/>
        <end position="208"/>
    </location>
</feature>
<dbReference type="Gene3D" id="3.10.100.10">
    <property type="entry name" value="Mannose-Binding Protein A, subunit A"/>
    <property type="match status" value="2"/>
</dbReference>
<keyword evidence="7" id="KW-0768">Sushi</keyword>
<dbReference type="Gene3D" id="2.10.25.10">
    <property type="entry name" value="Laminin"/>
    <property type="match status" value="1"/>
</dbReference>
<dbReference type="EnsemblMetazoa" id="XM_030978646">
    <property type="protein sequence ID" value="XP_030834506"/>
    <property type="gene ID" value="LOC105437457"/>
</dbReference>
<comment type="caution">
    <text evidence="6">Lacks conserved residue(s) required for the propagation of feature annotation.</text>
</comment>
<dbReference type="InterPro" id="IPR051277">
    <property type="entry name" value="SEZ6_CSMD_C4BPB_Regulators"/>
</dbReference>
<dbReference type="PROSITE" id="PS01186">
    <property type="entry name" value="EGF_2"/>
    <property type="match status" value="1"/>
</dbReference>
<feature type="domain" description="Sushi" evidence="11">
    <location>
        <begin position="209"/>
        <end position="268"/>
    </location>
</feature>
<dbReference type="InterPro" id="IPR035976">
    <property type="entry name" value="Sushi/SCR/CCP_sf"/>
</dbReference>
<dbReference type="InterPro" id="IPR001304">
    <property type="entry name" value="C-type_lectin-like"/>
</dbReference>
<keyword evidence="2" id="KW-0732">Signal</keyword>
<dbReference type="KEGG" id="spu:105437457"/>
<dbReference type="Pfam" id="PF00084">
    <property type="entry name" value="Sushi"/>
    <property type="match status" value="2"/>
</dbReference>
<dbReference type="PROSITE" id="PS00010">
    <property type="entry name" value="ASX_HYDROXYL"/>
    <property type="match status" value="1"/>
</dbReference>
<reference evidence="13" key="1">
    <citation type="submission" date="2015-02" db="EMBL/GenBank/DDBJ databases">
        <title>Genome sequencing for Strongylocentrotus purpuratus.</title>
        <authorList>
            <person name="Murali S."/>
            <person name="Liu Y."/>
            <person name="Vee V."/>
            <person name="English A."/>
            <person name="Wang M."/>
            <person name="Skinner E."/>
            <person name="Han Y."/>
            <person name="Muzny D.M."/>
            <person name="Worley K.C."/>
            <person name="Gibbs R.A."/>
        </authorList>
    </citation>
    <scope>NUCLEOTIDE SEQUENCE</scope>
</reference>
<protein>
    <submittedName>
        <fullName evidence="12">Uncharacterized protein</fullName>
    </submittedName>
</protein>
<evidence type="ECO:0000256" key="3">
    <source>
        <dbReference type="ARBA" id="ARBA00022737"/>
    </source>
</evidence>
<keyword evidence="3" id="KW-0677">Repeat</keyword>
<dbReference type="Proteomes" id="UP000007110">
    <property type="component" value="Unassembled WGS sequence"/>
</dbReference>
<dbReference type="InterPro" id="IPR016187">
    <property type="entry name" value="CTDL_fold"/>
</dbReference>
<dbReference type="PANTHER" id="PTHR45656">
    <property type="entry name" value="PROTEIN CBR-CLEC-78"/>
    <property type="match status" value="1"/>
</dbReference>
<evidence type="ECO:0000313" key="13">
    <source>
        <dbReference type="Proteomes" id="UP000007110"/>
    </source>
</evidence>
<evidence type="ECO:0000259" key="9">
    <source>
        <dbReference type="PROSITE" id="PS50026"/>
    </source>
</evidence>
<accession>A0A7M7NEH7</accession>
<dbReference type="InParanoid" id="A0A7M7NEH7"/>
<dbReference type="PROSITE" id="PS50026">
    <property type="entry name" value="EGF_3"/>
    <property type="match status" value="1"/>
</dbReference>
<feature type="compositionally biased region" description="Low complexity" evidence="8">
    <location>
        <begin position="308"/>
        <end position="318"/>
    </location>
</feature>
<dbReference type="PANTHER" id="PTHR45656:SF4">
    <property type="entry name" value="PROTEIN CBR-CLEC-78"/>
    <property type="match status" value="1"/>
</dbReference>
<feature type="compositionally biased region" description="Polar residues" evidence="8">
    <location>
        <begin position="319"/>
        <end position="335"/>
    </location>
</feature>
<name>A0A7M7NEH7_STRPU</name>
<dbReference type="GeneID" id="105437457"/>
<dbReference type="PROSITE" id="PS50923">
    <property type="entry name" value="SUSHI"/>
    <property type="match status" value="2"/>
</dbReference>
<evidence type="ECO:0000256" key="6">
    <source>
        <dbReference type="PROSITE-ProRule" id="PRU00076"/>
    </source>
</evidence>
<dbReference type="PROSITE" id="PS50041">
    <property type="entry name" value="C_TYPE_LECTIN_2"/>
    <property type="match status" value="1"/>
</dbReference>
<evidence type="ECO:0000313" key="12">
    <source>
        <dbReference type="EnsemblMetazoa" id="XP_030834506"/>
    </source>
</evidence>
<feature type="domain" description="C-type lectin" evidence="10">
    <location>
        <begin position="72"/>
        <end position="179"/>
    </location>
</feature>